<proteinExistence type="predicted"/>
<dbReference type="AlphaFoldDB" id="A0A0A9F4M5"/>
<evidence type="ECO:0000313" key="1">
    <source>
        <dbReference type="EMBL" id="JAE07985.1"/>
    </source>
</evidence>
<reference evidence="1" key="1">
    <citation type="submission" date="2014-09" db="EMBL/GenBank/DDBJ databases">
        <authorList>
            <person name="Magalhaes I.L.F."/>
            <person name="Oliveira U."/>
            <person name="Santos F.R."/>
            <person name="Vidigal T.H.D.A."/>
            <person name="Brescovit A.D."/>
            <person name="Santos A.J."/>
        </authorList>
    </citation>
    <scope>NUCLEOTIDE SEQUENCE</scope>
    <source>
        <tissue evidence="1">Shoot tissue taken approximately 20 cm above the soil surface</tissue>
    </source>
</reference>
<accession>A0A0A9F4M5</accession>
<name>A0A0A9F4M5_ARUDO</name>
<sequence>MLFEIDSVILEFGITLSWAQIIHRNLESWCVHVGLSNNDAYRQHR</sequence>
<protein>
    <submittedName>
        <fullName evidence="1">Uncharacterized protein</fullName>
    </submittedName>
</protein>
<dbReference type="EMBL" id="GBRH01189911">
    <property type="protein sequence ID" value="JAE07985.1"/>
    <property type="molecule type" value="Transcribed_RNA"/>
</dbReference>
<reference evidence="1" key="2">
    <citation type="journal article" date="2015" name="Data Brief">
        <title>Shoot transcriptome of the giant reed, Arundo donax.</title>
        <authorList>
            <person name="Barrero R.A."/>
            <person name="Guerrero F.D."/>
            <person name="Moolhuijzen P."/>
            <person name="Goolsby J.A."/>
            <person name="Tidwell J."/>
            <person name="Bellgard S.E."/>
            <person name="Bellgard M.I."/>
        </authorList>
    </citation>
    <scope>NUCLEOTIDE SEQUENCE</scope>
    <source>
        <tissue evidence="1">Shoot tissue taken approximately 20 cm above the soil surface</tissue>
    </source>
</reference>
<organism evidence="1">
    <name type="scientific">Arundo donax</name>
    <name type="common">Giant reed</name>
    <name type="synonym">Donax arundinaceus</name>
    <dbReference type="NCBI Taxonomy" id="35708"/>
    <lineage>
        <taxon>Eukaryota</taxon>
        <taxon>Viridiplantae</taxon>
        <taxon>Streptophyta</taxon>
        <taxon>Embryophyta</taxon>
        <taxon>Tracheophyta</taxon>
        <taxon>Spermatophyta</taxon>
        <taxon>Magnoliopsida</taxon>
        <taxon>Liliopsida</taxon>
        <taxon>Poales</taxon>
        <taxon>Poaceae</taxon>
        <taxon>PACMAD clade</taxon>
        <taxon>Arundinoideae</taxon>
        <taxon>Arundineae</taxon>
        <taxon>Arundo</taxon>
    </lineage>
</organism>